<dbReference type="AlphaFoldDB" id="A0A4Y4D4U5"/>
<sequence length="192" mass="21543">MEGMSMEITPAWDNSERTYLHEGSYFVTPKLPASEGELLVRCTDGGQHPSRELGRGRWAEVMSGEDVPASLVFWDAPITAHGRPRFVPQARMFDHKQQDEVTSKRGDAIDYAPNDYTDLNMEDPGRVGPGMSVGKVEFQCPTCRRRVVLAPVKLGMYVFLDLVARNVSHGERARVDVSRLRELPAILTEKRA</sequence>
<gene>
    <name evidence="1" type="ORF">KVA01_15070</name>
</gene>
<organism evidence="1 2">
    <name type="scientific">Kocuria varians</name>
    <name type="common">Micrococcus varians</name>
    <dbReference type="NCBI Taxonomy" id="1272"/>
    <lineage>
        <taxon>Bacteria</taxon>
        <taxon>Bacillati</taxon>
        <taxon>Actinomycetota</taxon>
        <taxon>Actinomycetes</taxon>
        <taxon>Micrococcales</taxon>
        <taxon>Micrococcaceae</taxon>
        <taxon>Kocuria</taxon>
    </lineage>
</organism>
<dbReference type="EMBL" id="BJNW01000012">
    <property type="protein sequence ID" value="GEC99352.1"/>
    <property type="molecule type" value="Genomic_DNA"/>
</dbReference>
<accession>A0A4Y4D4U5</accession>
<keyword evidence="2" id="KW-1185">Reference proteome</keyword>
<evidence type="ECO:0000313" key="1">
    <source>
        <dbReference type="EMBL" id="GEC99352.1"/>
    </source>
</evidence>
<proteinExistence type="predicted"/>
<dbReference type="Proteomes" id="UP000315730">
    <property type="component" value="Unassembled WGS sequence"/>
</dbReference>
<protein>
    <submittedName>
        <fullName evidence="1">Uncharacterized protein</fullName>
    </submittedName>
</protein>
<name>A0A4Y4D4U5_KOCVA</name>
<comment type="caution">
    <text evidence="1">The sequence shown here is derived from an EMBL/GenBank/DDBJ whole genome shotgun (WGS) entry which is preliminary data.</text>
</comment>
<reference evidence="1 2" key="1">
    <citation type="submission" date="2019-06" db="EMBL/GenBank/DDBJ databases">
        <title>Whole genome shotgun sequence of Kocuria varians NBRC 15358.</title>
        <authorList>
            <person name="Hosoyama A."/>
            <person name="Uohara A."/>
            <person name="Ohji S."/>
            <person name="Ichikawa N."/>
        </authorList>
    </citation>
    <scope>NUCLEOTIDE SEQUENCE [LARGE SCALE GENOMIC DNA]</scope>
    <source>
        <strain evidence="1 2">NBRC 15358</strain>
    </source>
</reference>
<evidence type="ECO:0000313" key="2">
    <source>
        <dbReference type="Proteomes" id="UP000315730"/>
    </source>
</evidence>